<dbReference type="EMBL" id="BLAX01000001">
    <property type="protein sequence ID" value="GET33808.1"/>
    <property type="molecule type" value="Genomic_DNA"/>
</dbReference>
<comment type="caution">
    <text evidence="4">The sequence shown here is derived from an EMBL/GenBank/DDBJ whole genome shotgun (WGS) entry which is preliminary data.</text>
</comment>
<dbReference type="CDD" id="cd01831">
    <property type="entry name" value="Endoglucanase_E_like"/>
    <property type="match status" value="1"/>
</dbReference>
<feature type="domain" description="Carbohydrate esterase 2 N-terminal" evidence="3">
    <location>
        <begin position="41"/>
        <end position="146"/>
    </location>
</feature>
<dbReference type="InterPro" id="IPR037461">
    <property type="entry name" value="CtCE2-like_dom"/>
</dbReference>
<dbReference type="AlphaFoldDB" id="A0A5M4B1J0"/>
<keyword evidence="1" id="KW-0732">Signal</keyword>
<dbReference type="Pfam" id="PF13472">
    <property type="entry name" value="Lipase_GDSL_2"/>
    <property type="match status" value="1"/>
</dbReference>
<evidence type="ECO:0000313" key="5">
    <source>
        <dbReference type="Proteomes" id="UP000391834"/>
    </source>
</evidence>
<dbReference type="Gene3D" id="3.40.50.1110">
    <property type="entry name" value="SGNH hydrolase"/>
    <property type="match status" value="1"/>
</dbReference>
<sequence>MNFRKAQLSLVFTIVILFHFKAFAGQPEKQFIDAANPAIRYVGRIDFSNKENPRFDWPGVYIQFQFTGKSCAVKMSDTRHDYFQVLVDDLSAKVMKVNSDTVLVIAEELKNGLHRVQIVKRTEGEQGTATFSGIYLDKGAKVSPWPEIPKHKIQFIGNSITCGYGVEGKSKNEHFKPETENSYESYAPITARAFDADYHLVSHSGYGVVRNYGYKEKTSPNPMPSKYDQVYDMKEEPKWDFSSWIPDAVVINLGTNDFSTHPFPDKAVFQRGYENMILQVKKNYPGVPVFCIVGPMTDEPCYSYVKEMVEAFREVHKVNNVYFVGIPTYLMVSDHDLGADSHPNYSGQKKSAAFLVPVMASVLGWSYSEDEFRHK</sequence>
<name>A0A5M4B1J0_9BACT</name>
<dbReference type="SUPFAM" id="SSF52266">
    <property type="entry name" value="SGNH hydrolase"/>
    <property type="match status" value="1"/>
</dbReference>
<keyword evidence="5" id="KW-1185">Reference proteome</keyword>
<protein>
    <submittedName>
        <fullName evidence="4">Endoglucanase</fullName>
    </submittedName>
</protein>
<evidence type="ECO:0000259" key="2">
    <source>
        <dbReference type="Pfam" id="PF13472"/>
    </source>
</evidence>
<dbReference type="InterPro" id="IPR013830">
    <property type="entry name" value="SGNH_hydro"/>
</dbReference>
<dbReference type="RefSeq" id="WP_025864500.1">
    <property type="nucleotide sequence ID" value="NZ_BLAX01000001.1"/>
</dbReference>
<feature type="chain" id="PRO_5024390858" evidence="1">
    <location>
        <begin position="25"/>
        <end position="375"/>
    </location>
</feature>
<dbReference type="Proteomes" id="UP000391834">
    <property type="component" value="Unassembled WGS sequence"/>
</dbReference>
<dbReference type="Pfam" id="PF17996">
    <property type="entry name" value="CE2_N"/>
    <property type="match status" value="1"/>
</dbReference>
<dbReference type="GO" id="GO:0052689">
    <property type="term" value="F:carboxylic ester hydrolase activity"/>
    <property type="evidence" value="ECO:0007669"/>
    <property type="project" value="InterPro"/>
</dbReference>
<evidence type="ECO:0000256" key="1">
    <source>
        <dbReference type="SAM" id="SignalP"/>
    </source>
</evidence>
<dbReference type="InterPro" id="IPR040794">
    <property type="entry name" value="CE2_N"/>
</dbReference>
<dbReference type="InterPro" id="IPR052762">
    <property type="entry name" value="PCW_deacetylase/CE"/>
</dbReference>
<reference evidence="4 5" key="1">
    <citation type="submission" date="2019-10" db="EMBL/GenBank/DDBJ databases">
        <title>Prolixibacter strains distinguished by the presence of nitrate reductase genes were adept at nitrate-dependent anaerobic corrosion of metallic iron and carbon steel.</title>
        <authorList>
            <person name="Iino T."/>
            <person name="Shono N."/>
            <person name="Ito K."/>
            <person name="Nakamura R."/>
            <person name="Sueoka K."/>
            <person name="Harayama S."/>
            <person name="Ohkuma M."/>
        </authorList>
    </citation>
    <scope>NUCLEOTIDE SEQUENCE [LARGE SCALE GENOMIC DNA]</scope>
    <source>
        <strain evidence="4 5">JCM 13498</strain>
    </source>
</reference>
<dbReference type="PANTHER" id="PTHR37834">
    <property type="entry name" value="GDSL-LIKE LIPASE/ACYLHYDROLASE DOMAIN PROTEIN (AFU_ORTHOLOGUE AFUA_2G00620)"/>
    <property type="match status" value="1"/>
</dbReference>
<organism evidence="4 5">
    <name type="scientific">Prolixibacter bellariivorans</name>
    <dbReference type="NCBI Taxonomy" id="314319"/>
    <lineage>
        <taxon>Bacteria</taxon>
        <taxon>Pseudomonadati</taxon>
        <taxon>Bacteroidota</taxon>
        <taxon>Bacteroidia</taxon>
        <taxon>Marinilabiliales</taxon>
        <taxon>Prolixibacteraceae</taxon>
        <taxon>Prolixibacter</taxon>
    </lineage>
</organism>
<dbReference type="OrthoDB" id="9801375at2"/>
<accession>A0A5M4B1J0</accession>
<gene>
    <name evidence="4" type="ORF">PbJCM13498_26710</name>
</gene>
<evidence type="ECO:0000259" key="3">
    <source>
        <dbReference type="Pfam" id="PF17996"/>
    </source>
</evidence>
<feature type="signal peptide" evidence="1">
    <location>
        <begin position="1"/>
        <end position="24"/>
    </location>
</feature>
<proteinExistence type="predicted"/>
<dbReference type="Gene3D" id="2.60.120.260">
    <property type="entry name" value="Galactose-binding domain-like"/>
    <property type="match status" value="1"/>
</dbReference>
<dbReference type="PANTHER" id="PTHR37834:SF2">
    <property type="entry name" value="ESTERASE, SGNH HYDROLASE-TYPE"/>
    <property type="match status" value="1"/>
</dbReference>
<dbReference type="InterPro" id="IPR036514">
    <property type="entry name" value="SGNH_hydro_sf"/>
</dbReference>
<feature type="domain" description="SGNH hydrolase-type esterase" evidence="2">
    <location>
        <begin position="155"/>
        <end position="349"/>
    </location>
</feature>
<evidence type="ECO:0000313" key="4">
    <source>
        <dbReference type="EMBL" id="GET33808.1"/>
    </source>
</evidence>